<dbReference type="KEGG" id="tsph:KIH39_15825"/>
<gene>
    <name evidence="1" type="ORF">KIH39_15825</name>
</gene>
<dbReference type="NCBIfam" id="NF047593">
    <property type="entry name" value="IS66_ISAeme5_TnpA"/>
    <property type="match status" value="1"/>
</dbReference>
<dbReference type="RefSeq" id="WP_213494197.1">
    <property type="nucleotide sequence ID" value="NZ_CP074694.1"/>
</dbReference>
<dbReference type="AlphaFoldDB" id="A0A8E6B3A1"/>
<organism evidence="1 2">
    <name type="scientific">Telmatocola sphagniphila</name>
    <dbReference type="NCBI Taxonomy" id="1123043"/>
    <lineage>
        <taxon>Bacteria</taxon>
        <taxon>Pseudomonadati</taxon>
        <taxon>Planctomycetota</taxon>
        <taxon>Planctomycetia</taxon>
        <taxon>Gemmatales</taxon>
        <taxon>Gemmataceae</taxon>
    </lineage>
</organism>
<name>A0A8E6B3A1_9BACT</name>
<dbReference type="Proteomes" id="UP000676194">
    <property type="component" value="Chromosome"/>
</dbReference>
<proteinExistence type="predicted"/>
<reference evidence="1" key="1">
    <citation type="submission" date="2021-05" db="EMBL/GenBank/DDBJ databases">
        <title>Complete genome sequence of the cellulolytic planctomycete Telmatocola sphagniphila SP2T and characterization of the first cellulase from planctomycetes.</title>
        <authorList>
            <person name="Rakitin A.L."/>
            <person name="Beletsky A.V."/>
            <person name="Naumoff D.G."/>
            <person name="Kulichevskaya I.S."/>
            <person name="Mardanov A.V."/>
            <person name="Ravin N.V."/>
            <person name="Dedysh S.N."/>
        </authorList>
    </citation>
    <scope>NUCLEOTIDE SEQUENCE</scope>
    <source>
        <strain evidence="1">SP2T</strain>
    </source>
</reference>
<evidence type="ECO:0008006" key="3">
    <source>
        <dbReference type="Google" id="ProtNLM"/>
    </source>
</evidence>
<protein>
    <recommendedName>
        <fullName evidence="3">Transposase</fullName>
    </recommendedName>
</protein>
<dbReference type="EMBL" id="CP074694">
    <property type="protein sequence ID" value="QVL30321.1"/>
    <property type="molecule type" value="Genomic_DNA"/>
</dbReference>
<accession>A0A8E6B3A1</accession>
<keyword evidence="2" id="KW-1185">Reference proteome</keyword>
<evidence type="ECO:0000313" key="2">
    <source>
        <dbReference type="Proteomes" id="UP000676194"/>
    </source>
</evidence>
<evidence type="ECO:0000313" key="1">
    <source>
        <dbReference type="EMBL" id="QVL30321.1"/>
    </source>
</evidence>
<sequence>MSKRRVRDPQREAFWKKTILDQRSSNESIRAYCQRHRISEAAYYYWQRELKRREAEASPALVSITVVPTASDSTKPSPTMIEVRCPSGHVVTVHSVEESTFRALFGALSAQEVSC</sequence>